<organism evidence="7 8">
    <name type="scientific">Serratia fonticola</name>
    <dbReference type="NCBI Taxonomy" id="47917"/>
    <lineage>
        <taxon>Bacteria</taxon>
        <taxon>Pseudomonadati</taxon>
        <taxon>Pseudomonadota</taxon>
        <taxon>Gammaproteobacteria</taxon>
        <taxon>Enterobacterales</taxon>
        <taxon>Yersiniaceae</taxon>
        <taxon>Serratia</taxon>
    </lineage>
</organism>
<evidence type="ECO:0000256" key="6">
    <source>
        <dbReference type="RuleBase" id="RU003788"/>
    </source>
</evidence>
<dbReference type="GO" id="GO:0009253">
    <property type="term" value="P:peptidoglycan catabolic process"/>
    <property type="evidence" value="ECO:0007669"/>
    <property type="project" value="InterPro"/>
</dbReference>
<dbReference type="SUPFAM" id="SSF53955">
    <property type="entry name" value="Lysozyme-like"/>
    <property type="match status" value="1"/>
</dbReference>
<accession>A0A3S4Y4R3</accession>
<evidence type="ECO:0000256" key="5">
    <source>
        <dbReference type="ARBA" id="ARBA00023295"/>
    </source>
</evidence>
<sequence>MSSIVKRCSVAAVLLLTVVLPDFSQLRTSLGGLKLIANLEGCRLSPYQCSAGVWTSGIGHTAGVKPGLAISERDAAVNLVADVMQVERRLAQCMPVAMPQPVYDAVVSFAFNVGTGAACKSTLAHFINQQQWPQACNQLPRWVYVNGVKSAGLANRRASERTLCMTGAQ</sequence>
<keyword evidence="4 6" id="KW-0378">Hydrolase</keyword>
<comment type="catalytic activity">
    <reaction evidence="1 6">
        <text>Hydrolysis of (1-&gt;4)-beta-linkages between N-acetylmuramic acid and N-acetyl-D-glucosamine residues in a peptidoglycan and between N-acetyl-D-glucosamine residues in chitodextrins.</text>
        <dbReference type="EC" id="3.2.1.17"/>
    </reaction>
</comment>
<gene>
    <name evidence="7" type="ORF">NCTC13193_02613</name>
</gene>
<name>A0A3S4Y4R3_SERFO</name>
<evidence type="ECO:0000313" key="8">
    <source>
        <dbReference type="Proteomes" id="UP000270487"/>
    </source>
</evidence>
<dbReference type="Proteomes" id="UP000270487">
    <property type="component" value="Chromosome"/>
</dbReference>
<dbReference type="EMBL" id="LR134492">
    <property type="protein sequence ID" value="VEI69296.1"/>
    <property type="molecule type" value="Genomic_DNA"/>
</dbReference>
<dbReference type="HAMAP" id="MF_04110">
    <property type="entry name" value="ENDOLYSIN_T4"/>
    <property type="match status" value="1"/>
</dbReference>
<dbReference type="AlphaFoldDB" id="A0A3S4Y4R3"/>
<keyword evidence="5 6" id="KW-0326">Glycosidase</keyword>
<dbReference type="PANTHER" id="PTHR38107:SF4">
    <property type="entry name" value="LYSOZYME"/>
    <property type="match status" value="1"/>
</dbReference>
<dbReference type="InterPro" id="IPR034690">
    <property type="entry name" value="Endolysin_T4_type"/>
</dbReference>
<evidence type="ECO:0000256" key="4">
    <source>
        <dbReference type="ARBA" id="ARBA00022801"/>
    </source>
</evidence>
<comment type="similarity">
    <text evidence="6">Belongs to the glycosyl hydrolase 24 family.</text>
</comment>
<dbReference type="InterPro" id="IPR023346">
    <property type="entry name" value="Lysozyme-like_dom_sf"/>
</dbReference>
<keyword evidence="2 6" id="KW-0929">Antimicrobial</keyword>
<dbReference type="EC" id="3.2.1.17" evidence="6"/>
<dbReference type="Gene3D" id="1.10.530.40">
    <property type="match status" value="1"/>
</dbReference>
<evidence type="ECO:0000313" key="7">
    <source>
        <dbReference type="EMBL" id="VEI69296.1"/>
    </source>
</evidence>
<dbReference type="Pfam" id="PF00959">
    <property type="entry name" value="Phage_lysozyme"/>
    <property type="match status" value="1"/>
</dbReference>
<keyword evidence="3 6" id="KW-0081">Bacteriolytic enzyme</keyword>
<reference evidence="7 8" key="1">
    <citation type="submission" date="2018-12" db="EMBL/GenBank/DDBJ databases">
        <authorList>
            <consortium name="Pathogen Informatics"/>
        </authorList>
    </citation>
    <scope>NUCLEOTIDE SEQUENCE [LARGE SCALE GENOMIC DNA]</scope>
    <source>
        <strain evidence="7 8">NCTC13193</strain>
    </source>
</reference>
<dbReference type="CDD" id="cd16901">
    <property type="entry name" value="lyz_P1"/>
    <property type="match status" value="1"/>
</dbReference>
<dbReference type="GO" id="GO:0003796">
    <property type="term" value="F:lysozyme activity"/>
    <property type="evidence" value="ECO:0007669"/>
    <property type="project" value="UniProtKB-EC"/>
</dbReference>
<dbReference type="PANTHER" id="PTHR38107">
    <property type="match status" value="1"/>
</dbReference>
<evidence type="ECO:0000256" key="1">
    <source>
        <dbReference type="ARBA" id="ARBA00000632"/>
    </source>
</evidence>
<dbReference type="GO" id="GO:0016998">
    <property type="term" value="P:cell wall macromolecule catabolic process"/>
    <property type="evidence" value="ECO:0007669"/>
    <property type="project" value="InterPro"/>
</dbReference>
<protein>
    <recommendedName>
        <fullName evidence="6">Lysozyme</fullName>
        <ecNumber evidence="6">3.2.1.17</ecNumber>
    </recommendedName>
</protein>
<evidence type="ECO:0000256" key="2">
    <source>
        <dbReference type="ARBA" id="ARBA00022529"/>
    </source>
</evidence>
<proteinExistence type="inferred from homology"/>
<dbReference type="GO" id="GO:0042742">
    <property type="term" value="P:defense response to bacterium"/>
    <property type="evidence" value="ECO:0007669"/>
    <property type="project" value="UniProtKB-KW"/>
</dbReference>
<evidence type="ECO:0000256" key="3">
    <source>
        <dbReference type="ARBA" id="ARBA00022638"/>
    </source>
</evidence>
<dbReference type="GO" id="GO:0031640">
    <property type="term" value="P:killing of cells of another organism"/>
    <property type="evidence" value="ECO:0007669"/>
    <property type="project" value="UniProtKB-KW"/>
</dbReference>
<dbReference type="InterPro" id="IPR051018">
    <property type="entry name" value="Bacteriophage_GH24"/>
</dbReference>
<dbReference type="InterPro" id="IPR002196">
    <property type="entry name" value="Glyco_hydro_24"/>
</dbReference>
<dbReference type="InterPro" id="IPR023347">
    <property type="entry name" value="Lysozyme_dom_sf"/>
</dbReference>